<evidence type="ECO:0000256" key="5">
    <source>
        <dbReference type="ARBA" id="ARBA00005199"/>
    </source>
</evidence>
<dbReference type="FunFam" id="3.40.47.10:FF:000004">
    <property type="entry name" value="3-oxoacyl-[acyl-carrier-protein] synthase 3"/>
    <property type="match status" value="1"/>
</dbReference>
<feature type="domain" description="Beta-ketoacyl-[acyl-carrier-protein] synthase III N-terminal" evidence="25">
    <location>
        <begin position="176"/>
        <end position="255"/>
    </location>
</feature>
<comment type="subcellular location">
    <subcellularLocation>
        <location evidence="3">Plastid</location>
        <location evidence="3">Chloroplast</location>
    </subcellularLocation>
</comment>
<keyword evidence="15" id="KW-0276">Fatty acid metabolism</keyword>
<evidence type="ECO:0000256" key="2">
    <source>
        <dbReference type="ARBA" id="ARBA00001968"/>
    </source>
</evidence>
<comment type="catalytic activity">
    <reaction evidence="22">
        <text>malonyl-[ACP] + acetyl-CoA + H(+) = 3-oxobutanoyl-[ACP] + CO2 + CoA</text>
        <dbReference type="Rhea" id="RHEA:12080"/>
        <dbReference type="Rhea" id="RHEA-COMP:9623"/>
        <dbReference type="Rhea" id="RHEA-COMP:9625"/>
        <dbReference type="ChEBI" id="CHEBI:15378"/>
        <dbReference type="ChEBI" id="CHEBI:16526"/>
        <dbReference type="ChEBI" id="CHEBI:57287"/>
        <dbReference type="ChEBI" id="CHEBI:57288"/>
        <dbReference type="ChEBI" id="CHEBI:78449"/>
        <dbReference type="ChEBI" id="CHEBI:78450"/>
        <dbReference type="EC" id="2.3.1.180"/>
    </reaction>
</comment>
<dbReference type="NCBIfam" id="NF006829">
    <property type="entry name" value="PRK09352.1"/>
    <property type="match status" value="1"/>
</dbReference>
<evidence type="ECO:0000256" key="10">
    <source>
        <dbReference type="ARBA" id="ARBA00022516"/>
    </source>
</evidence>
<evidence type="ECO:0000256" key="9">
    <source>
        <dbReference type="ARBA" id="ARBA00013086"/>
    </source>
</evidence>
<keyword evidence="16" id="KW-0809">Transit peptide</keyword>
<dbReference type="GO" id="GO:0009507">
    <property type="term" value="C:chloroplast"/>
    <property type="evidence" value="ECO:0007669"/>
    <property type="project" value="UniProtKB-SubCell"/>
</dbReference>
<feature type="domain" description="Beta-ketoacyl-[acyl-carrier-protein] synthase III C-terminal" evidence="24">
    <location>
        <begin position="317"/>
        <end position="403"/>
    </location>
</feature>
<dbReference type="CDD" id="cd00830">
    <property type="entry name" value="KAS_III"/>
    <property type="match status" value="1"/>
</dbReference>
<dbReference type="HAMAP" id="MF_01815">
    <property type="entry name" value="FabH"/>
    <property type="match status" value="1"/>
</dbReference>
<dbReference type="Pfam" id="PF08545">
    <property type="entry name" value="ACP_syn_III"/>
    <property type="match status" value="1"/>
</dbReference>
<dbReference type="InterPro" id="IPR023214">
    <property type="entry name" value="HAD_sf"/>
</dbReference>
<dbReference type="Pfam" id="PF08541">
    <property type="entry name" value="ACP_syn_III_C"/>
    <property type="match status" value="1"/>
</dbReference>
<keyword evidence="12" id="KW-0934">Plastid</keyword>
<comment type="similarity">
    <text evidence="7">Belongs to the trehalose phosphatase family.</text>
</comment>
<evidence type="ECO:0000256" key="1">
    <source>
        <dbReference type="ARBA" id="ARBA00000500"/>
    </source>
</evidence>
<dbReference type="FunFam" id="3.30.70.1020:FF:000004">
    <property type="entry name" value="Trehalose 6-phosphate phosphatase"/>
    <property type="match status" value="1"/>
</dbReference>
<dbReference type="InterPro" id="IPR004655">
    <property type="entry name" value="FabH"/>
</dbReference>
<dbReference type="PANTHER" id="PTHR43091">
    <property type="entry name" value="3-OXOACYL-[ACYL-CARRIER-PROTEIN] SYNTHASE"/>
    <property type="match status" value="1"/>
</dbReference>
<keyword evidence="19" id="KW-0275">Fatty acid biosynthesis</keyword>
<dbReference type="GO" id="GO:0033818">
    <property type="term" value="F:beta-ketoacyl-acyl-carrier-protein synthase III activity"/>
    <property type="evidence" value="ECO:0007669"/>
    <property type="project" value="UniProtKB-EC"/>
</dbReference>
<evidence type="ECO:0000256" key="11">
    <source>
        <dbReference type="ARBA" id="ARBA00022528"/>
    </source>
</evidence>
<evidence type="ECO:0000256" key="21">
    <source>
        <dbReference type="ARBA" id="ARBA00030356"/>
    </source>
</evidence>
<keyword evidence="18" id="KW-0443">Lipid metabolism</keyword>
<evidence type="ECO:0000256" key="15">
    <source>
        <dbReference type="ARBA" id="ARBA00022832"/>
    </source>
</evidence>
<dbReference type="CDD" id="cd01627">
    <property type="entry name" value="HAD_TPP"/>
    <property type="match status" value="1"/>
</dbReference>
<dbReference type="GO" id="GO:0004805">
    <property type="term" value="F:trehalose-phosphatase activity"/>
    <property type="evidence" value="ECO:0007669"/>
    <property type="project" value="UniProtKB-EC"/>
</dbReference>
<evidence type="ECO:0000256" key="18">
    <source>
        <dbReference type="ARBA" id="ARBA00023098"/>
    </source>
</evidence>
<dbReference type="GO" id="GO:0005992">
    <property type="term" value="P:trehalose biosynthetic process"/>
    <property type="evidence" value="ECO:0007669"/>
    <property type="project" value="InterPro"/>
</dbReference>
<dbReference type="InterPro" id="IPR016039">
    <property type="entry name" value="Thiolase-like"/>
</dbReference>
<evidence type="ECO:0000256" key="20">
    <source>
        <dbReference type="ARBA" id="ARBA00025274"/>
    </source>
</evidence>
<reference evidence="26 27" key="1">
    <citation type="journal article" date="2023" name="Hortic Res">
        <title>Pangenome of water caltrop reveals structural variations and asymmetric subgenome divergence after allopolyploidization.</title>
        <authorList>
            <person name="Zhang X."/>
            <person name="Chen Y."/>
            <person name="Wang L."/>
            <person name="Yuan Y."/>
            <person name="Fang M."/>
            <person name="Shi L."/>
            <person name="Lu R."/>
            <person name="Comes H.P."/>
            <person name="Ma Y."/>
            <person name="Chen Y."/>
            <person name="Huang G."/>
            <person name="Zhou Y."/>
            <person name="Zheng Z."/>
            <person name="Qiu Y."/>
        </authorList>
    </citation>
    <scope>NUCLEOTIDE SEQUENCE [LARGE SCALE GENOMIC DNA]</scope>
    <source>
        <strain evidence="26">F231</strain>
    </source>
</reference>
<evidence type="ECO:0000256" key="22">
    <source>
        <dbReference type="ARBA" id="ARBA00052419"/>
    </source>
</evidence>
<comment type="function">
    <text evidence="23">Catalyzes the condensation reaction of fatty acid synthesis by the addition to an acyl acceptor of two carbons from malonyl-ACP. KAS III catalyzes the first condensation reaction which initiates fatty acid synthesis and may therefore play a role in governing the total rate of fatty acid production. Possesses both acetoacetyl-ACP synthase and acetyl transacylase activities.</text>
</comment>
<dbReference type="Proteomes" id="UP001346149">
    <property type="component" value="Unassembled WGS sequence"/>
</dbReference>
<dbReference type="InterPro" id="IPR006379">
    <property type="entry name" value="HAD-SF_hydro_IIB"/>
</dbReference>
<comment type="pathway">
    <text evidence="5">Glycan biosynthesis; trehalose biosynthesis.</text>
</comment>
<dbReference type="EMBL" id="JAXQNO010000003">
    <property type="protein sequence ID" value="KAK4800853.1"/>
    <property type="molecule type" value="Genomic_DNA"/>
</dbReference>
<dbReference type="NCBIfam" id="TIGR01484">
    <property type="entry name" value="HAD-SF-IIB"/>
    <property type="match status" value="1"/>
</dbReference>
<dbReference type="InterPro" id="IPR036412">
    <property type="entry name" value="HAD-like_sf"/>
</dbReference>
<comment type="cofactor">
    <cofactor evidence="2">
        <name>a divalent metal cation</name>
        <dbReference type="ChEBI" id="CHEBI:60240"/>
    </cofactor>
</comment>
<dbReference type="GO" id="GO:0004315">
    <property type="term" value="F:3-oxoacyl-[acyl-carrier-protein] synthase activity"/>
    <property type="evidence" value="ECO:0007669"/>
    <property type="project" value="InterPro"/>
</dbReference>
<dbReference type="SUPFAM" id="SSF56784">
    <property type="entry name" value="HAD-like"/>
    <property type="match status" value="1"/>
</dbReference>
<keyword evidence="14" id="KW-0378">Hydrolase</keyword>
<comment type="pathway">
    <text evidence="4">Lipid metabolism; fatty acid biosynthesis.</text>
</comment>
<evidence type="ECO:0000256" key="19">
    <source>
        <dbReference type="ARBA" id="ARBA00023160"/>
    </source>
</evidence>
<dbReference type="Gene3D" id="3.40.47.10">
    <property type="match status" value="1"/>
</dbReference>
<keyword evidence="10" id="KW-0444">Lipid biosynthesis</keyword>
<evidence type="ECO:0000256" key="8">
    <source>
        <dbReference type="ARBA" id="ARBA00012333"/>
    </source>
</evidence>
<evidence type="ECO:0000256" key="6">
    <source>
        <dbReference type="ARBA" id="ARBA00008642"/>
    </source>
</evidence>
<keyword evidence="27" id="KW-1185">Reference proteome</keyword>
<organism evidence="26 27">
    <name type="scientific">Trapa natans</name>
    <name type="common">Water chestnut</name>
    <dbReference type="NCBI Taxonomy" id="22666"/>
    <lineage>
        <taxon>Eukaryota</taxon>
        <taxon>Viridiplantae</taxon>
        <taxon>Streptophyta</taxon>
        <taxon>Embryophyta</taxon>
        <taxon>Tracheophyta</taxon>
        <taxon>Spermatophyta</taxon>
        <taxon>Magnoliopsida</taxon>
        <taxon>eudicotyledons</taxon>
        <taxon>Gunneridae</taxon>
        <taxon>Pentapetalae</taxon>
        <taxon>rosids</taxon>
        <taxon>malvids</taxon>
        <taxon>Myrtales</taxon>
        <taxon>Lythraceae</taxon>
        <taxon>Trapa</taxon>
    </lineage>
</organism>
<dbReference type="FunFam" id="3.40.50.1000:FF:000073">
    <property type="entry name" value="Trehalose 6-phosphate phosphatase"/>
    <property type="match status" value="1"/>
</dbReference>
<evidence type="ECO:0000256" key="14">
    <source>
        <dbReference type="ARBA" id="ARBA00022801"/>
    </source>
</evidence>
<keyword evidence="11" id="KW-0150">Chloroplast</keyword>
<evidence type="ECO:0000313" key="27">
    <source>
        <dbReference type="Proteomes" id="UP001346149"/>
    </source>
</evidence>
<comment type="catalytic activity">
    <reaction evidence="1">
        <text>alpha,alpha-trehalose 6-phosphate + H2O = alpha,alpha-trehalose + phosphate</text>
        <dbReference type="Rhea" id="RHEA:23420"/>
        <dbReference type="ChEBI" id="CHEBI:15377"/>
        <dbReference type="ChEBI" id="CHEBI:16551"/>
        <dbReference type="ChEBI" id="CHEBI:43474"/>
        <dbReference type="ChEBI" id="CHEBI:58429"/>
        <dbReference type="EC" id="3.1.3.12"/>
    </reaction>
</comment>
<proteinExistence type="inferred from homology"/>
<dbReference type="AlphaFoldDB" id="A0AAN7RLJ0"/>
<dbReference type="InterPro" id="IPR013747">
    <property type="entry name" value="ACP_syn_III_C"/>
</dbReference>
<keyword evidence="17" id="KW-0346">Stress response</keyword>
<evidence type="ECO:0000256" key="23">
    <source>
        <dbReference type="ARBA" id="ARBA00057449"/>
    </source>
</evidence>
<dbReference type="SUPFAM" id="SSF53901">
    <property type="entry name" value="Thiolase-like"/>
    <property type="match status" value="1"/>
</dbReference>
<evidence type="ECO:0000256" key="16">
    <source>
        <dbReference type="ARBA" id="ARBA00022946"/>
    </source>
</evidence>
<comment type="function">
    <text evidence="20">Removes the phosphate from trehalose 6-phosphate to produce free trehalose. Trehalose accumulation in plant may improve abiotic stress tolerance.</text>
</comment>
<dbReference type="EC" id="2.3.1.180" evidence="8"/>
<sequence length="844" mass="91732">MANASGLWGPSVPSLRRRAEFQHSMSMHGSVFCSREFIAKRVVCFSTTQGAEKQALGGSPAESRLPRLVSRGCKLIGSGSAIPALQISNDDLSKIVDTSDEWISVRTGIHNRRVLSAKESLTNLAAEAARKALEMAQVDADDVDMVLMCSSTPEDLFGSAPQIQKALGCKGNPLAYDITAACSGFVLGLVSAACHIRGGGFNNVLVIGADSLSRYVDWTDRGTCILFGDAAGAVLVQSCDAEEDGLFAFDLHSDGDGQRHLKASIKESKIDHAVGTNGSILDFPPKPISYSCIEMNGKEVFRFACRCVPQSIESALGKAGLDGSNIDWLLLHQANQRIIDAVATRLEMPQERVISNLANYGNTSAASIPLALDEAVRSGKVKSGDVIATAGFGAGLTWGSAIISNGSAALVERSTYSPTRQEALLSPSSFLSPSPSLFLCNSLLPYAEAPIASIYQGYQNSQGSSSPLTVFGVSFNLQHLIEDVLSLIHRASYLSSHGPSAQQWKQENSKQSLAGAPLPGKYKAFHQKKPERLEDVRYNGWLDAMKSSSPTCAYLTKDVGITSDDSYSFWMLKYPSAIKSFEQIMDLAHDRKIAVFLDYDGTLSPIVDDPDCAFMSEEMQLAVKNIAYYFPTAIISGRSCDKIYELVGLDELYYAGSHGMDIMGPVSSNLSNHHLKCVESTDQQFGEDVGLLQPAREFLPMIDEVFRILVENTKDIKGIKVENHKFCASIHYRNVDEKDWPRVAQCVLAILEDYPHLKITHGRKVLEVRPVIDWNKGNAIEFLLDSLSGMDNCAGVVPIYVGDDRTDEDAFKVLQARGYGFGILVSSVPKETNASYSLRDTSEV</sequence>
<evidence type="ECO:0000256" key="12">
    <source>
        <dbReference type="ARBA" id="ARBA00022640"/>
    </source>
</evidence>
<dbReference type="InterPro" id="IPR003337">
    <property type="entry name" value="Trehalose_PPase"/>
</dbReference>
<dbReference type="PANTHER" id="PTHR43091:SF1">
    <property type="entry name" value="BETA-KETOACYL-[ACYL-CARRIER-PROTEIN] SYNTHASE III, CHLOROPLASTIC"/>
    <property type="match status" value="1"/>
</dbReference>
<dbReference type="Gene3D" id="3.30.70.1020">
    <property type="entry name" value="Trehalose-6-phosphate phosphatase related protein, domain 2"/>
    <property type="match status" value="1"/>
</dbReference>
<dbReference type="Pfam" id="PF02358">
    <property type="entry name" value="Trehalose_PPase"/>
    <property type="match status" value="1"/>
</dbReference>
<evidence type="ECO:0000259" key="25">
    <source>
        <dbReference type="Pfam" id="PF08545"/>
    </source>
</evidence>
<evidence type="ECO:0000256" key="4">
    <source>
        <dbReference type="ARBA" id="ARBA00005194"/>
    </source>
</evidence>
<keyword evidence="13" id="KW-0808">Transferase</keyword>
<evidence type="ECO:0000256" key="17">
    <source>
        <dbReference type="ARBA" id="ARBA00023016"/>
    </source>
</evidence>
<dbReference type="NCBIfam" id="TIGR00685">
    <property type="entry name" value="T6PP"/>
    <property type="match status" value="1"/>
</dbReference>
<evidence type="ECO:0000256" key="13">
    <source>
        <dbReference type="ARBA" id="ARBA00022679"/>
    </source>
</evidence>
<evidence type="ECO:0000313" key="26">
    <source>
        <dbReference type="EMBL" id="KAK4800853.1"/>
    </source>
</evidence>
<dbReference type="InterPro" id="IPR013751">
    <property type="entry name" value="ACP_syn_III_N"/>
</dbReference>
<gene>
    <name evidence="26" type="ORF">SAY86_021340</name>
</gene>
<accession>A0AAN7RLJ0</accession>
<dbReference type="GO" id="GO:0006633">
    <property type="term" value="P:fatty acid biosynthetic process"/>
    <property type="evidence" value="ECO:0007669"/>
    <property type="project" value="UniProtKB-KW"/>
</dbReference>
<dbReference type="Gene3D" id="3.40.50.1000">
    <property type="entry name" value="HAD superfamily/HAD-like"/>
    <property type="match status" value="1"/>
</dbReference>
<comment type="caution">
    <text evidence="26">The sequence shown here is derived from an EMBL/GenBank/DDBJ whole genome shotgun (WGS) entry which is preliminary data.</text>
</comment>
<dbReference type="EC" id="3.1.3.12" evidence="9"/>
<name>A0AAN7RLJ0_TRANT</name>
<comment type="similarity">
    <text evidence="6">Belongs to the thiolase-like superfamily. FabH family.</text>
</comment>
<evidence type="ECO:0000256" key="7">
    <source>
        <dbReference type="ARBA" id="ARBA00008770"/>
    </source>
</evidence>
<protein>
    <recommendedName>
        <fullName evidence="21">Trehalose 6-phosphate phosphatase</fullName>
        <ecNumber evidence="8">2.3.1.180</ecNumber>
        <ecNumber evidence="9">3.1.3.12</ecNumber>
    </recommendedName>
</protein>
<dbReference type="NCBIfam" id="TIGR00747">
    <property type="entry name" value="fabH"/>
    <property type="match status" value="1"/>
</dbReference>
<evidence type="ECO:0000256" key="3">
    <source>
        <dbReference type="ARBA" id="ARBA00004229"/>
    </source>
</evidence>
<evidence type="ECO:0000259" key="24">
    <source>
        <dbReference type="Pfam" id="PF08541"/>
    </source>
</evidence>